<sequence length="255" mass="28407">MTRADDDTQDALTLSVSDELVPQPAAKQSEIVTLPFSGFLDPPLRLQTDVSQCGGQLWSAGMVLADYLIRHDLEALRGKKIIELGAGSGLVGLAIALRLRQTAPAGHMLPAMPTRIDLTDGLDTLVPMLQQNISLNFPPEKSSDISINSHQFSWGEPPNSTLPLEPDVVLAADCSYLEQSFRPLLITLTDLMGPETVLWFCYEKRRRRDRGCLKMLSKAFHVLPVSGDWERDDIWLFQVRRSTKKPRIGEATSRR</sequence>
<dbReference type="EMBL" id="JAPUFD010000005">
    <property type="protein sequence ID" value="MDI1487314.1"/>
    <property type="molecule type" value="Genomic_DNA"/>
</dbReference>
<name>A0AA43QKI9_9LECA</name>
<dbReference type="SUPFAM" id="SSF53335">
    <property type="entry name" value="S-adenosyl-L-methionine-dependent methyltransferases"/>
    <property type="match status" value="1"/>
</dbReference>
<dbReference type="Pfam" id="PF10294">
    <property type="entry name" value="Methyltransf_16"/>
    <property type="match status" value="1"/>
</dbReference>
<gene>
    <name evidence="1" type="primary">EFM6</name>
    <name evidence="1" type="ORF">OHK93_006583</name>
</gene>
<dbReference type="PANTHER" id="PTHR14614:SF132">
    <property type="entry name" value="PROTEIN-LYSINE METHYLTRANSFERASE C42C1.13"/>
    <property type="match status" value="1"/>
</dbReference>
<dbReference type="AlphaFoldDB" id="A0AA43QKI9"/>
<evidence type="ECO:0000313" key="1">
    <source>
        <dbReference type="EMBL" id="MDI1487314.1"/>
    </source>
</evidence>
<dbReference type="InterPro" id="IPR029063">
    <property type="entry name" value="SAM-dependent_MTases_sf"/>
</dbReference>
<dbReference type="InterPro" id="IPR019410">
    <property type="entry name" value="Methyltransf_16"/>
</dbReference>
<comment type="caution">
    <text evidence="1">The sequence shown here is derived from an EMBL/GenBank/DDBJ whole genome shotgun (WGS) entry which is preliminary data.</text>
</comment>
<dbReference type="Gene3D" id="3.40.50.150">
    <property type="entry name" value="Vaccinia Virus protein VP39"/>
    <property type="match status" value="1"/>
</dbReference>
<proteinExistence type="predicted"/>
<accession>A0AA43QKI9</accession>
<dbReference type="Proteomes" id="UP001161017">
    <property type="component" value="Unassembled WGS sequence"/>
</dbReference>
<keyword evidence="2" id="KW-1185">Reference proteome</keyword>
<protein>
    <submittedName>
        <fullName evidence="1">Protein-lysine N-methyltransferase efm6</fullName>
    </submittedName>
</protein>
<dbReference type="GO" id="GO:0008757">
    <property type="term" value="F:S-adenosylmethionine-dependent methyltransferase activity"/>
    <property type="evidence" value="ECO:0007669"/>
    <property type="project" value="UniProtKB-ARBA"/>
</dbReference>
<organism evidence="1 2">
    <name type="scientific">Ramalina farinacea</name>
    <dbReference type="NCBI Taxonomy" id="258253"/>
    <lineage>
        <taxon>Eukaryota</taxon>
        <taxon>Fungi</taxon>
        <taxon>Dikarya</taxon>
        <taxon>Ascomycota</taxon>
        <taxon>Pezizomycotina</taxon>
        <taxon>Lecanoromycetes</taxon>
        <taxon>OSLEUM clade</taxon>
        <taxon>Lecanoromycetidae</taxon>
        <taxon>Lecanorales</taxon>
        <taxon>Lecanorineae</taxon>
        <taxon>Ramalinaceae</taxon>
        <taxon>Ramalina</taxon>
    </lineage>
</organism>
<evidence type="ECO:0000313" key="2">
    <source>
        <dbReference type="Proteomes" id="UP001161017"/>
    </source>
</evidence>
<dbReference type="PANTHER" id="PTHR14614">
    <property type="entry name" value="HEPATOCELLULAR CARCINOMA-ASSOCIATED ANTIGEN"/>
    <property type="match status" value="1"/>
</dbReference>
<reference evidence="1" key="1">
    <citation type="journal article" date="2023" name="Genome Biol. Evol.">
        <title>First Whole Genome Sequence and Flow Cytometry Genome Size Data for the Lichen-Forming Fungus Ramalina farinacea (Ascomycota).</title>
        <authorList>
            <person name="Llewellyn T."/>
            <person name="Mian S."/>
            <person name="Hill R."/>
            <person name="Leitch I.J."/>
            <person name="Gaya E."/>
        </authorList>
    </citation>
    <scope>NUCLEOTIDE SEQUENCE</scope>
    <source>
        <strain evidence="1">LIQ254RAFAR</strain>
    </source>
</reference>